<reference evidence="1" key="1">
    <citation type="submission" date="2016-04" db="EMBL/GenBank/DDBJ databases">
        <authorList>
            <person name="Evans L.H."/>
            <person name="Alamgir A."/>
            <person name="Owens N."/>
            <person name="Weber N.D."/>
            <person name="Virtaneva K."/>
            <person name="Barbian K."/>
            <person name="Babar A."/>
            <person name="Rosenke K."/>
        </authorList>
    </citation>
    <scope>NUCLEOTIDE SEQUENCE</scope>
    <source>
        <strain evidence="1">Nono1</strain>
    </source>
</reference>
<dbReference type="RefSeq" id="WP_225276313.1">
    <property type="nucleotide sequence ID" value="NZ_CP084059.1"/>
</dbReference>
<organism evidence="1">
    <name type="scientific">Nonomuraea gerenzanensis</name>
    <dbReference type="NCBI Taxonomy" id="93944"/>
    <lineage>
        <taxon>Bacteria</taxon>
        <taxon>Bacillati</taxon>
        <taxon>Actinomycetota</taxon>
        <taxon>Actinomycetes</taxon>
        <taxon>Streptosporangiales</taxon>
        <taxon>Streptosporangiaceae</taxon>
        <taxon>Nonomuraea</taxon>
    </lineage>
</organism>
<evidence type="ECO:0000313" key="1">
    <source>
        <dbReference type="EMBL" id="SAP16345.1"/>
    </source>
</evidence>
<name>A0A1M4BKZ3_9ACTN</name>
<sequence length="81" mass="8942">MAKAYRARKKDIAKYEMAVATTRAQRGEASSEQLALVAMQPRCAHCGRTIPAGTRADARYCSRACKAKAARARRVFRQADP</sequence>
<protein>
    <submittedName>
        <fullName evidence="1">Uncharacterized protein</fullName>
    </submittedName>
</protein>
<accession>A0A1M4BKZ3</accession>
<dbReference type="EMBL" id="LT559121">
    <property type="protein sequence ID" value="SAP16345.1"/>
    <property type="molecule type" value="Genomic_DNA"/>
</dbReference>
<dbReference type="AlphaFoldDB" id="A0A1M4BKZ3"/>
<proteinExistence type="predicted"/>
<gene>
    <name evidence="1" type="ORF">BN4615_P11008</name>
</gene>